<feature type="compositionally biased region" description="Acidic residues" evidence="1">
    <location>
        <begin position="35"/>
        <end position="74"/>
    </location>
</feature>
<dbReference type="Proteomes" id="UP000308197">
    <property type="component" value="Unassembled WGS sequence"/>
</dbReference>
<protein>
    <submittedName>
        <fullName evidence="2">Uncharacterized protein</fullName>
    </submittedName>
</protein>
<feature type="region of interest" description="Disordered" evidence="1">
    <location>
        <begin position="27"/>
        <end position="74"/>
    </location>
</feature>
<dbReference type="EMBL" id="ML211681">
    <property type="protein sequence ID" value="TFK80938.1"/>
    <property type="molecule type" value="Genomic_DNA"/>
</dbReference>
<sequence length="101" mass="11682">MAVRQAFIARDAVHNFRSRGGHWLNWRRLSYGPTPEDEEEEEEDDEEEEEDDEEEVVAVEDEDAGEESEDEDVFEELRRPAALVRQLEPTCSLEEQSGSKA</sequence>
<organism evidence="2 3">
    <name type="scientific">Polyporus arcularius HHB13444</name>
    <dbReference type="NCBI Taxonomy" id="1314778"/>
    <lineage>
        <taxon>Eukaryota</taxon>
        <taxon>Fungi</taxon>
        <taxon>Dikarya</taxon>
        <taxon>Basidiomycota</taxon>
        <taxon>Agaricomycotina</taxon>
        <taxon>Agaricomycetes</taxon>
        <taxon>Polyporales</taxon>
        <taxon>Polyporaceae</taxon>
        <taxon>Polyporus</taxon>
    </lineage>
</organism>
<proteinExistence type="predicted"/>
<dbReference type="InParanoid" id="A0A5C3NX75"/>
<name>A0A5C3NX75_9APHY</name>
<dbReference type="AlphaFoldDB" id="A0A5C3NX75"/>
<gene>
    <name evidence="2" type="ORF">K466DRAFT_569346</name>
</gene>
<reference evidence="2 3" key="1">
    <citation type="journal article" date="2019" name="Nat. Ecol. Evol.">
        <title>Megaphylogeny resolves global patterns of mushroom evolution.</title>
        <authorList>
            <person name="Varga T."/>
            <person name="Krizsan K."/>
            <person name="Foldi C."/>
            <person name="Dima B."/>
            <person name="Sanchez-Garcia M."/>
            <person name="Sanchez-Ramirez S."/>
            <person name="Szollosi G.J."/>
            <person name="Szarkandi J.G."/>
            <person name="Papp V."/>
            <person name="Albert L."/>
            <person name="Andreopoulos W."/>
            <person name="Angelini C."/>
            <person name="Antonin V."/>
            <person name="Barry K.W."/>
            <person name="Bougher N.L."/>
            <person name="Buchanan P."/>
            <person name="Buyck B."/>
            <person name="Bense V."/>
            <person name="Catcheside P."/>
            <person name="Chovatia M."/>
            <person name="Cooper J."/>
            <person name="Damon W."/>
            <person name="Desjardin D."/>
            <person name="Finy P."/>
            <person name="Geml J."/>
            <person name="Haridas S."/>
            <person name="Hughes K."/>
            <person name="Justo A."/>
            <person name="Karasinski D."/>
            <person name="Kautmanova I."/>
            <person name="Kiss B."/>
            <person name="Kocsube S."/>
            <person name="Kotiranta H."/>
            <person name="LaButti K.M."/>
            <person name="Lechner B.E."/>
            <person name="Liimatainen K."/>
            <person name="Lipzen A."/>
            <person name="Lukacs Z."/>
            <person name="Mihaltcheva S."/>
            <person name="Morgado L.N."/>
            <person name="Niskanen T."/>
            <person name="Noordeloos M.E."/>
            <person name="Ohm R.A."/>
            <person name="Ortiz-Santana B."/>
            <person name="Ovrebo C."/>
            <person name="Racz N."/>
            <person name="Riley R."/>
            <person name="Savchenko A."/>
            <person name="Shiryaev A."/>
            <person name="Soop K."/>
            <person name="Spirin V."/>
            <person name="Szebenyi C."/>
            <person name="Tomsovsky M."/>
            <person name="Tulloss R.E."/>
            <person name="Uehling J."/>
            <person name="Grigoriev I.V."/>
            <person name="Vagvolgyi C."/>
            <person name="Papp T."/>
            <person name="Martin F.M."/>
            <person name="Miettinen O."/>
            <person name="Hibbett D.S."/>
            <person name="Nagy L.G."/>
        </authorList>
    </citation>
    <scope>NUCLEOTIDE SEQUENCE [LARGE SCALE GENOMIC DNA]</scope>
    <source>
        <strain evidence="2 3">HHB13444</strain>
    </source>
</reference>
<keyword evidence="3" id="KW-1185">Reference proteome</keyword>
<accession>A0A5C3NX75</accession>
<evidence type="ECO:0000256" key="1">
    <source>
        <dbReference type="SAM" id="MobiDB-lite"/>
    </source>
</evidence>
<evidence type="ECO:0000313" key="3">
    <source>
        <dbReference type="Proteomes" id="UP000308197"/>
    </source>
</evidence>
<evidence type="ECO:0000313" key="2">
    <source>
        <dbReference type="EMBL" id="TFK80938.1"/>
    </source>
</evidence>